<sequence length="135" mass="16340">MNNATVISFKFETEQLVFLNNCICYYDDEFYNVKYMCNLSDDEFKRITNFISCMKNNIKYLEINDKNVDIEMLINRLGSHIFRYAHTDTPKEHKDTEYMLLKDYLLLHIKDYGDNELVKQILKKSEELNSKLYYR</sequence>
<organism evidence="1 2">
    <name type="scientific">Campylobacter phage PC5</name>
    <dbReference type="NCBI Taxonomy" id="1541690"/>
    <lineage>
        <taxon>Viruses</taxon>
        <taxon>Duplodnaviria</taxon>
        <taxon>Heunggongvirae</taxon>
        <taxon>Uroviricota</taxon>
        <taxon>Caudoviricetes</taxon>
        <taxon>Connertonviridae</taxon>
        <taxon>Fletchervirus</taxon>
        <taxon>Fletchervirus PC5</taxon>
    </lineage>
</organism>
<reference evidence="1 2" key="1">
    <citation type="submission" date="2016-05" db="EMBL/GenBank/DDBJ databases">
        <title>Campylobacter bacteriophages isolated in Slovenia.</title>
        <authorList>
            <person name="Janez N."/>
            <person name="Peterka M."/>
            <person name="Accetto T."/>
        </authorList>
    </citation>
    <scope>NUCLEOTIDE SEQUENCE [LARGE SCALE GENOMIC DNA]</scope>
</reference>
<evidence type="ECO:0000313" key="1">
    <source>
        <dbReference type="EMBL" id="ANH51164.1"/>
    </source>
</evidence>
<keyword evidence="2" id="KW-1185">Reference proteome</keyword>
<accession>A0A1B0XVJ2</accession>
<evidence type="ECO:0000313" key="2">
    <source>
        <dbReference type="Proteomes" id="UP000221511"/>
    </source>
</evidence>
<protein>
    <submittedName>
        <fullName evidence="1">Uncharacterized protein</fullName>
    </submittedName>
</protein>
<dbReference type="Proteomes" id="UP000221511">
    <property type="component" value="Segment"/>
</dbReference>
<dbReference type="EMBL" id="KX229736">
    <property type="protein sequence ID" value="ANH51164.1"/>
    <property type="molecule type" value="Genomic_DNA"/>
</dbReference>
<gene>
    <name evidence="1" type="ORF">PC5_00042</name>
</gene>
<proteinExistence type="predicted"/>
<name>A0A1B0XVJ2_9CAUD</name>